<feature type="domain" description="FAD-binding" evidence="3">
    <location>
        <begin position="6"/>
        <end position="316"/>
    </location>
</feature>
<dbReference type="AlphaFoldDB" id="A0A1L9BGZ0"/>
<dbReference type="Gene3D" id="3.50.50.60">
    <property type="entry name" value="FAD/NAD(P)-binding domain"/>
    <property type="match status" value="1"/>
</dbReference>
<dbReference type="RefSeq" id="WP_071898187.1">
    <property type="nucleotide sequence ID" value="NZ_MPIN01000002.1"/>
</dbReference>
<dbReference type="InterPro" id="IPR002938">
    <property type="entry name" value="FAD-bd"/>
</dbReference>
<gene>
    <name evidence="4" type="ORF">BON30_11765</name>
</gene>
<reference evidence="5" key="1">
    <citation type="submission" date="2016-11" db="EMBL/GenBank/DDBJ databases">
        <authorList>
            <person name="Shukria A."/>
            <person name="Stevens D.C."/>
        </authorList>
    </citation>
    <scope>NUCLEOTIDE SEQUENCE [LARGE SCALE GENOMIC DNA]</scope>
    <source>
        <strain evidence="5">Cbfe23</strain>
    </source>
</reference>
<organism evidence="4 5">
    <name type="scientific">Cystobacter ferrugineus</name>
    <dbReference type="NCBI Taxonomy" id="83449"/>
    <lineage>
        <taxon>Bacteria</taxon>
        <taxon>Pseudomonadati</taxon>
        <taxon>Myxococcota</taxon>
        <taxon>Myxococcia</taxon>
        <taxon>Myxococcales</taxon>
        <taxon>Cystobacterineae</taxon>
        <taxon>Archangiaceae</taxon>
        <taxon>Cystobacter</taxon>
    </lineage>
</organism>
<evidence type="ECO:0000256" key="2">
    <source>
        <dbReference type="ARBA" id="ARBA00023033"/>
    </source>
</evidence>
<evidence type="ECO:0000259" key="3">
    <source>
        <dbReference type="Pfam" id="PF01494"/>
    </source>
</evidence>
<dbReference type="STRING" id="83449.BON30_11765"/>
<keyword evidence="1" id="KW-0560">Oxidoreductase</keyword>
<accession>A0A1L9BGZ0</accession>
<dbReference type="PRINTS" id="PR00420">
    <property type="entry name" value="RNGMNOXGNASE"/>
</dbReference>
<dbReference type="PANTHER" id="PTHR13789:SF309">
    <property type="entry name" value="PUTATIVE (AFU_ORTHOLOGUE AFUA_6G14510)-RELATED"/>
    <property type="match status" value="1"/>
</dbReference>
<dbReference type="Pfam" id="PF01494">
    <property type="entry name" value="FAD_binding_3"/>
    <property type="match status" value="1"/>
</dbReference>
<reference evidence="4 5" key="2">
    <citation type="submission" date="2016-12" db="EMBL/GenBank/DDBJ databases">
        <title>Draft Genome Sequence of Cystobacter ferrugineus Strain Cbfe23.</title>
        <authorList>
            <person name="Akbar S."/>
            <person name="Dowd S.E."/>
            <person name="Stevens D.C."/>
        </authorList>
    </citation>
    <scope>NUCLEOTIDE SEQUENCE [LARGE SCALE GENOMIC DNA]</scope>
    <source>
        <strain evidence="4 5">Cbfe23</strain>
    </source>
</reference>
<comment type="caution">
    <text evidence="4">The sequence shown here is derived from an EMBL/GenBank/DDBJ whole genome shotgun (WGS) entry which is preliminary data.</text>
</comment>
<keyword evidence="2" id="KW-0503">Monooxygenase</keyword>
<dbReference type="SUPFAM" id="SSF51905">
    <property type="entry name" value="FAD/NAD(P)-binding domain"/>
    <property type="match status" value="1"/>
</dbReference>
<dbReference type="InterPro" id="IPR050493">
    <property type="entry name" value="FAD-dep_Monooxygenase_BioMet"/>
</dbReference>
<evidence type="ECO:0000256" key="1">
    <source>
        <dbReference type="ARBA" id="ARBA00023002"/>
    </source>
</evidence>
<dbReference type="OrthoDB" id="5499180at2"/>
<evidence type="ECO:0000313" key="4">
    <source>
        <dbReference type="EMBL" id="OJH41521.1"/>
    </source>
</evidence>
<dbReference type="GO" id="GO:0071949">
    <property type="term" value="F:FAD binding"/>
    <property type="evidence" value="ECO:0007669"/>
    <property type="project" value="InterPro"/>
</dbReference>
<sequence length="374" mass="41145">MARVNKVLIVGGGIGGLSLASGLRDRGIEVDLVEVKKEWTVYGVGIIQQCNVIRAMAQLGLMDRVLDAGFAYENMGIYTAAGELVQMLPGARSAGPEYPANLGISRLALHKVLSSTAAERGTTIRLGLTVEHLEQDVDGVDVMFTDGTRGRYDLVVGADGLFSKVRSMVFGKELKPRFTGQSVFRHNFPRPPELDHLMVCYGKNHNAGLCPLSKDLMYMFVTSSEPGNPRVPEDQLADLMRERLAEFGGILGRLREQITDPKQVVYKPMEVIFVPAPWYRGRVVLMGDAAHAMTPHLSQGAGMAVEDAVVLSELLVEDAPLEVLLSRFMQRRYERCKFIVESAIQIGDWEMQGASRADRSGLVKKVMEVIAQPL</sequence>
<dbReference type="EMBL" id="MPIN01000002">
    <property type="protein sequence ID" value="OJH41521.1"/>
    <property type="molecule type" value="Genomic_DNA"/>
</dbReference>
<protein>
    <submittedName>
        <fullName evidence="4">2-polyprenyl-6-methoxyphenol hydroxylase</fullName>
    </submittedName>
</protein>
<evidence type="ECO:0000313" key="5">
    <source>
        <dbReference type="Proteomes" id="UP000182229"/>
    </source>
</evidence>
<dbReference type="InterPro" id="IPR036188">
    <property type="entry name" value="FAD/NAD-bd_sf"/>
</dbReference>
<dbReference type="GO" id="GO:0004497">
    <property type="term" value="F:monooxygenase activity"/>
    <property type="evidence" value="ECO:0007669"/>
    <property type="project" value="UniProtKB-KW"/>
</dbReference>
<dbReference type="PANTHER" id="PTHR13789">
    <property type="entry name" value="MONOOXYGENASE"/>
    <property type="match status" value="1"/>
</dbReference>
<dbReference type="Proteomes" id="UP000182229">
    <property type="component" value="Unassembled WGS sequence"/>
</dbReference>
<proteinExistence type="predicted"/>
<dbReference type="NCBIfam" id="NF005313">
    <property type="entry name" value="PRK06847.1"/>
    <property type="match status" value="1"/>
</dbReference>
<keyword evidence="5" id="KW-1185">Reference proteome</keyword>
<name>A0A1L9BGZ0_9BACT</name>